<proteinExistence type="predicted"/>
<keyword evidence="3" id="KW-1185">Reference proteome</keyword>
<feature type="coiled-coil region" evidence="1">
    <location>
        <begin position="69"/>
        <end position="96"/>
    </location>
</feature>
<evidence type="ECO:0000256" key="1">
    <source>
        <dbReference type="SAM" id="Coils"/>
    </source>
</evidence>
<dbReference type="AlphaFoldDB" id="A0A2V2LDC3"/>
<name>A0A2V2LDC3_9RHOB</name>
<dbReference type="RefSeq" id="WP_109813001.1">
    <property type="nucleotide sequence ID" value="NZ_QGKU01000053.1"/>
</dbReference>
<keyword evidence="1" id="KW-0175">Coiled coil</keyword>
<dbReference type="Proteomes" id="UP000245680">
    <property type="component" value="Unassembled WGS sequence"/>
</dbReference>
<organism evidence="2 3">
    <name type="scientific">Meridianimarinicoccus roseus</name>
    <dbReference type="NCBI Taxonomy" id="2072018"/>
    <lineage>
        <taxon>Bacteria</taxon>
        <taxon>Pseudomonadati</taxon>
        <taxon>Pseudomonadota</taxon>
        <taxon>Alphaproteobacteria</taxon>
        <taxon>Rhodobacterales</taxon>
        <taxon>Paracoccaceae</taxon>
        <taxon>Meridianimarinicoccus</taxon>
    </lineage>
</organism>
<protein>
    <submittedName>
        <fullName evidence="2">Uncharacterized protein</fullName>
    </submittedName>
</protein>
<evidence type="ECO:0000313" key="3">
    <source>
        <dbReference type="Proteomes" id="UP000245680"/>
    </source>
</evidence>
<comment type="caution">
    <text evidence="2">The sequence shown here is derived from an EMBL/GenBank/DDBJ whole genome shotgun (WGS) entry which is preliminary data.</text>
</comment>
<accession>A0A2V2LDC3</accession>
<dbReference type="EMBL" id="QGKU01000053">
    <property type="protein sequence ID" value="PWR01296.1"/>
    <property type="molecule type" value="Genomic_DNA"/>
</dbReference>
<reference evidence="2 3" key="1">
    <citation type="submission" date="2018-05" db="EMBL/GenBank/DDBJ databases">
        <title>Rhodobacteraceae gen. nov., sp. nov. isolated from sea water.</title>
        <authorList>
            <person name="Ren Y."/>
        </authorList>
    </citation>
    <scope>NUCLEOTIDE SEQUENCE [LARGE SCALE GENOMIC DNA]</scope>
    <source>
        <strain evidence="2 3">TG-679</strain>
    </source>
</reference>
<gene>
    <name evidence="2" type="ORF">DKT77_17665</name>
</gene>
<evidence type="ECO:0000313" key="2">
    <source>
        <dbReference type="EMBL" id="PWR01296.1"/>
    </source>
</evidence>
<sequence length="154" mass="16751">MPEATSPQLTVTFSAVKDHLQTLSVSASSGQQKLGELHQDVKALLPLRALLDAADPDTPGIGDRLIEFLQASLQTQNELKAALKALSKNQETVKEKTQEALQTLSTLDHRIGSVEATLGDLQDEVKSVTDGAARFQERTERNLNRILAILDQPV</sequence>